<dbReference type="InterPro" id="IPR025412">
    <property type="entry name" value="DUF4304"/>
</dbReference>
<sequence length="214" mass="24071">MTLDRWFHTCIRAVGRQLIGYGFEPDEGGRVFRRFSPEGDALIVEVQISDHSSPSETVFYLNLALVLAPKWDWDRQRTGRPASELPRHYNGLWRRRLGSAGLSGDDQWRISDESTAAEVSDRVRRHLDEIVPTLLPLLDRTVVRDGTPQILGPGAWLLRAWLLAEHGPTEELRHLLFVERPAHTHDSVPTRTVWNYANSRASTAGSGGDITSSG</sequence>
<gene>
    <name evidence="2" type="ORF">ABUL08_10175</name>
    <name evidence="1" type="ORF">VK199_10125</name>
</gene>
<evidence type="ECO:0000313" key="2">
    <source>
        <dbReference type="EMBL" id="XCH76431.1"/>
    </source>
</evidence>
<proteinExistence type="predicted"/>
<reference evidence="1" key="1">
    <citation type="submission" date="2024-01" db="EMBL/GenBank/DDBJ databases">
        <title>The genome sequence of Micromonospora mangrovi CCTCC AA 2012012.</title>
        <authorList>
            <person name="Gao J."/>
        </authorList>
    </citation>
    <scope>NUCLEOTIDE SEQUENCE</scope>
    <source>
        <strain evidence="1">CCTCC AA 2012012</strain>
    </source>
</reference>
<name>A0AAU7ME07_9ACTN</name>
<dbReference type="Pfam" id="PF14137">
    <property type="entry name" value="DUF4304"/>
    <property type="match status" value="1"/>
</dbReference>
<protein>
    <submittedName>
        <fullName evidence="1">DUF4304 domain-containing protein</fullName>
    </submittedName>
</protein>
<reference evidence="2" key="2">
    <citation type="submission" date="2024-06" db="EMBL/GenBank/DDBJ databases">
        <title>Micromonospora mangrovi CCTCC AA 2012012 genome sequences.</title>
        <authorList>
            <person name="Gao J."/>
        </authorList>
    </citation>
    <scope>NUCLEOTIDE SEQUENCE</scope>
    <source>
        <strain evidence="2">CCTCC AA 2012012</strain>
    </source>
</reference>
<dbReference type="AlphaFoldDB" id="A0AAU7ME07"/>
<evidence type="ECO:0000313" key="1">
    <source>
        <dbReference type="EMBL" id="XBP95727.1"/>
    </source>
</evidence>
<accession>A0AAU7ME07</accession>
<dbReference type="EMBL" id="CP159342">
    <property type="protein sequence ID" value="XCH76431.1"/>
    <property type="molecule type" value="Genomic_DNA"/>
</dbReference>
<organism evidence="1">
    <name type="scientific">Micromonospora sp. CCTCC AA 2012012</name>
    <dbReference type="NCBI Taxonomy" id="3111921"/>
    <lineage>
        <taxon>Bacteria</taxon>
        <taxon>Bacillati</taxon>
        <taxon>Actinomycetota</taxon>
        <taxon>Actinomycetes</taxon>
        <taxon>Micromonosporales</taxon>
        <taxon>Micromonosporaceae</taxon>
        <taxon>Micromonospora</taxon>
    </lineage>
</organism>
<dbReference type="EMBL" id="CP157762">
    <property type="protein sequence ID" value="XBP95727.1"/>
    <property type="molecule type" value="Genomic_DNA"/>
</dbReference>
<dbReference type="RefSeq" id="WP_350936809.1">
    <property type="nucleotide sequence ID" value="NZ_CP157762.1"/>
</dbReference>